<evidence type="ECO:0000313" key="4">
    <source>
        <dbReference type="EMBL" id="TQL69749.1"/>
    </source>
</evidence>
<dbReference type="InterPro" id="IPR009057">
    <property type="entry name" value="Homeodomain-like_sf"/>
</dbReference>
<evidence type="ECO:0000256" key="1">
    <source>
        <dbReference type="ARBA" id="ARBA00023125"/>
    </source>
</evidence>
<accession>A0A543AB16</accession>
<dbReference type="Gene3D" id="1.10.357.10">
    <property type="entry name" value="Tetracycline Repressor, domain 2"/>
    <property type="match status" value="1"/>
</dbReference>
<dbReference type="GO" id="GO:0003677">
    <property type="term" value="F:DNA binding"/>
    <property type="evidence" value="ECO:0007669"/>
    <property type="project" value="UniProtKB-UniRule"/>
</dbReference>
<keyword evidence="1 2" id="KW-0238">DNA-binding</keyword>
<proteinExistence type="predicted"/>
<dbReference type="InterPro" id="IPR001647">
    <property type="entry name" value="HTH_TetR"/>
</dbReference>
<evidence type="ECO:0000256" key="2">
    <source>
        <dbReference type="PROSITE-ProRule" id="PRU00335"/>
    </source>
</evidence>
<protein>
    <submittedName>
        <fullName evidence="4">TetR family transcriptional regulator</fullName>
    </submittedName>
</protein>
<dbReference type="SUPFAM" id="SSF46689">
    <property type="entry name" value="Homeodomain-like"/>
    <property type="match status" value="1"/>
</dbReference>
<name>A0A543AB16_9ACTN</name>
<reference evidence="4 5" key="1">
    <citation type="submission" date="2019-06" db="EMBL/GenBank/DDBJ databases">
        <title>Sequencing the genomes of 1000 actinobacteria strains.</title>
        <authorList>
            <person name="Klenk H.-P."/>
        </authorList>
    </citation>
    <scope>NUCLEOTIDE SEQUENCE [LARGE SCALE GENOMIC DNA]</scope>
    <source>
        <strain evidence="4 5">DSM 25218</strain>
    </source>
</reference>
<feature type="domain" description="HTH tetR-type" evidence="3">
    <location>
        <begin position="8"/>
        <end position="68"/>
    </location>
</feature>
<dbReference type="PROSITE" id="PS50977">
    <property type="entry name" value="HTH_TETR_2"/>
    <property type="match status" value="1"/>
</dbReference>
<keyword evidence="5" id="KW-1185">Reference proteome</keyword>
<gene>
    <name evidence="4" type="ORF">FB381_3663</name>
</gene>
<dbReference type="AlphaFoldDB" id="A0A543AB16"/>
<comment type="caution">
    <text evidence="4">The sequence shown here is derived from an EMBL/GenBank/DDBJ whole genome shotgun (WGS) entry which is preliminary data.</text>
</comment>
<feature type="DNA-binding region" description="H-T-H motif" evidence="2">
    <location>
        <begin position="31"/>
        <end position="50"/>
    </location>
</feature>
<evidence type="ECO:0000259" key="3">
    <source>
        <dbReference type="PROSITE" id="PS50977"/>
    </source>
</evidence>
<sequence length="195" mass="20906">MLGIMLFMDRKEELLGQVVEHVLAHGLIGLTLRPLAAAIGTSDRMLIYHFDGRDELVAAVVARTNELSIAAVEALEPAADVRSGVEALWRAYRAEPLRGGLHIYLQAAATGLIGMEPYRSVVRETNELWYAALRDYVIACGAPPERAGRIVTLVDSSLFGFHLDLATDRPDELALGVADLAAAAGAIAEGWDGSA</sequence>
<evidence type="ECO:0000313" key="5">
    <source>
        <dbReference type="Proteomes" id="UP000320209"/>
    </source>
</evidence>
<organism evidence="4 5">
    <name type="scientific">Nocardioides albertanoniae</name>
    <dbReference type="NCBI Taxonomy" id="1175486"/>
    <lineage>
        <taxon>Bacteria</taxon>
        <taxon>Bacillati</taxon>
        <taxon>Actinomycetota</taxon>
        <taxon>Actinomycetes</taxon>
        <taxon>Propionibacteriales</taxon>
        <taxon>Nocardioidaceae</taxon>
        <taxon>Nocardioides</taxon>
    </lineage>
</organism>
<dbReference type="Proteomes" id="UP000320209">
    <property type="component" value="Unassembled WGS sequence"/>
</dbReference>
<dbReference type="EMBL" id="VFOV01000001">
    <property type="protein sequence ID" value="TQL69749.1"/>
    <property type="molecule type" value="Genomic_DNA"/>
</dbReference>